<feature type="domain" description="Myb-like" evidence="8">
    <location>
        <begin position="1"/>
        <end position="43"/>
    </location>
</feature>
<dbReference type="GO" id="GO:0003700">
    <property type="term" value="F:DNA-binding transcription factor activity"/>
    <property type="evidence" value="ECO:0007669"/>
    <property type="project" value="InterPro"/>
</dbReference>
<feature type="compositionally biased region" description="Basic and acidic residues" evidence="7">
    <location>
        <begin position="80"/>
        <end position="90"/>
    </location>
</feature>
<evidence type="ECO:0000259" key="9">
    <source>
        <dbReference type="PROSITE" id="PS51294"/>
    </source>
</evidence>
<evidence type="ECO:0000256" key="3">
    <source>
        <dbReference type="ARBA" id="ARBA00023015"/>
    </source>
</evidence>
<accession>A0A1S3EA87</accession>
<keyword evidence="2" id="KW-0677">Repeat</keyword>
<feature type="domain" description="HTH myb-type" evidence="9">
    <location>
        <begin position="1"/>
        <end position="47"/>
    </location>
</feature>
<evidence type="ECO:0000256" key="7">
    <source>
        <dbReference type="SAM" id="MobiDB-lite"/>
    </source>
</evidence>
<reference evidence="11" key="2">
    <citation type="submission" date="2025-08" db="UniProtKB">
        <authorList>
            <consortium name="RefSeq"/>
        </authorList>
    </citation>
    <scope>IDENTIFICATION</scope>
    <source>
        <tissue evidence="11">Etiolated seedlings</tissue>
    </source>
</reference>
<evidence type="ECO:0000256" key="1">
    <source>
        <dbReference type="ARBA" id="ARBA00004123"/>
    </source>
</evidence>
<dbReference type="GeneID" id="101507623"/>
<keyword evidence="4" id="KW-0238">DNA-binding</keyword>
<evidence type="ECO:0000259" key="8">
    <source>
        <dbReference type="PROSITE" id="PS50090"/>
    </source>
</evidence>
<dbReference type="RefSeq" id="XP_012572740.1">
    <property type="nucleotide sequence ID" value="XM_012717286.2"/>
</dbReference>
<dbReference type="PANTHER" id="PTHR45675:SF82">
    <property type="entry name" value="MYB TRANSCRIPTION FACTOR"/>
    <property type="match status" value="1"/>
</dbReference>
<keyword evidence="6" id="KW-0539">Nucleus</keyword>
<dbReference type="FunFam" id="1.10.10.60:FF:000259">
    <property type="entry name" value="MYB transcription factor"/>
    <property type="match status" value="1"/>
</dbReference>
<dbReference type="GO" id="GO:0043565">
    <property type="term" value="F:sequence-specific DNA binding"/>
    <property type="evidence" value="ECO:0007669"/>
    <property type="project" value="InterPro"/>
</dbReference>
<dbReference type="CDD" id="cd00167">
    <property type="entry name" value="SANT"/>
    <property type="match status" value="1"/>
</dbReference>
<feature type="compositionally biased region" description="Low complexity" evidence="7">
    <location>
        <begin position="57"/>
        <end position="77"/>
    </location>
</feature>
<organism evidence="10 11">
    <name type="scientific">Cicer arietinum</name>
    <name type="common">Chickpea</name>
    <name type="synonym">Garbanzo</name>
    <dbReference type="NCBI Taxonomy" id="3827"/>
    <lineage>
        <taxon>Eukaryota</taxon>
        <taxon>Viridiplantae</taxon>
        <taxon>Streptophyta</taxon>
        <taxon>Embryophyta</taxon>
        <taxon>Tracheophyta</taxon>
        <taxon>Spermatophyta</taxon>
        <taxon>Magnoliopsida</taxon>
        <taxon>eudicotyledons</taxon>
        <taxon>Gunneridae</taxon>
        <taxon>Pentapetalae</taxon>
        <taxon>rosids</taxon>
        <taxon>fabids</taxon>
        <taxon>Fabales</taxon>
        <taxon>Fabaceae</taxon>
        <taxon>Papilionoideae</taxon>
        <taxon>50 kb inversion clade</taxon>
        <taxon>NPAAA clade</taxon>
        <taxon>Hologalegina</taxon>
        <taxon>IRL clade</taxon>
        <taxon>Cicereae</taxon>
        <taxon>Cicer</taxon>
    </lineage>
</organism>
<dbReference type="InterPro" id="IPR044676">
    <property type="entry name" value="EOBI/EOBII-like_plant"/>
</dbReference>
<evidence type="ECO:0000313" key="10">
    <source>
        <dbReference type="Proteomes" id="UP000087171"/>
    </source>
</evidence>
<reference evidence="10" key="1">
    <citation type="journal article" date="2013" name="Nat. Biotechnol.">
        <title>Draft genome sequence of chickpea (Cicer arietinum) provides a resource for trait improvement.</title>
        <authorList>
            <person name="Varshney R.K."/>
            <person name="Song C."/>
            <person name="Saxena R.K."/>
            <person name="Azam S."/>
            <person name="Yu S."/>
            <person name="Sharpe A.G."/>
            <person name="Cannon S."/>
            <person name="Baek J."/>
            <person name="Rosen B.D."/>
            <person name="Tar'an B."/>
            <person name="Millan T."/>
            <person name="Zhang X."/>
            <person name="Ramsay L.D."/>
            <person name="Iwata A."/>
            <person name="Wang Y."/>
            <person name="Nelson W."/>
            <person name="Farmer A.D."/>
            <person name="Gaur P.M."/>
            <person name="Soderlund C."/>
            <person name="Penmetsa R.V."/>
            <person name="Xu C."/>
            <person name="Bharti A.K."/>
            <person name="He W."/>
            <person name="Winter P."/>
            <person name="Zhao S."/>
            <person name="Hane J.K."/>
            <person name="Carrasquilla-Garcia N."/>
            <person name="Condie J.A."/>
            <person name="Upadhyaya H.D."/>
            <person name="Luo M.C."/>
            <person name="Thudi M."/>
            <person name="Gowda C.L."/>
            <person name="Singh N.P."/>
            <person name="Lichtenzveig J."/>
            <person name="Gali K.K."/>
            <person name="Rubio J."/>
            <person name="Nadarajan N."/>
            <person name="Dolezel J."/>
            <person name="Bansal K.C."/>
            <person name="Xu X."/>
            <person name="Edwards D."/>
            <person name="Zhang G."/>
            <person name="Kahl G."/>
            <person name="Gil J."/>
            <person name="Singh K.B."/>
            <person name="Datta S.K."/>
            <person name="Jackson S.A."/>
            <person name="Wang J."/>
            <person name="Cook D.R."/>
        </authorList>
    </citation>
    <scope>NUCLEOTIDE SEQUENCE [LARGE SCALE GENOMIC DNA]</scope>
    <source>
        <strain evidence="10">cv. CDC Frontier</strain>
    </source>
</reference>
<comment type="subcellular location">
    <subcellularLocation>
        <location evidence="1">Nucleus</location>
    </subcellularLocation>
</comment>
<dbReference type="AlphaFoldDB" id="A0A1S3EA87"/>
<dbReference type="PROSITE" id="PS51294">
    <property type="entry name" value="HTH_MYB"/>
    <property type="match status" value="1"/>
</dbReference>
<dbReference type="eggNOG" id="KOG0048">
    <property type="taxonomic scope" value="Eukaryota"/>
</dbReference>
<dbReference type="InterPro" id="IPR009057">
    <property type="entry name" value="Homeodomain-like_sf"/>
</dbReference>
<dbReference type="InterPro" id="IPR001005">
    <property type="entry name" value="SANT/Myb"/>
</dbReference>
<dbReference type="OrthoDB" id="2143914at2759"/>
<sequence length="185" mass="21391">MTPQEQHLVLDLHSKWGNRWSRIARKLPGRTDNEIKNYWRTHMRKKRAQEKKNETPSISSSPESSSCQSSHSSNNNNHGVDSHDGSKDGGEESFYENQVQEDIEQGYSMDDIWKDIAMSENDINNLDKPVYDGHSSEPLMPSTSWEDYSSDPLWVMDDEENNFLFPIGDQYFSFYDQQGSTFLIG</sequence>
<feature type="compositionally biased region" description="Basic residues" evidence="7">
    <location>
        <begin position="39"/>
        <end position="49"/>
    </location>
</feature>
<gene>
    <name evidence="11" type="primary">LOC101507623</name>
</gene>
<name>A0A1S3EA87_CICAR</name>
<dbReference type="SMART" id="SM00717">
    <property type="entry name" value="SANT"/>
    <property type="match status" value="1"/>
</dbReference>
<dbReference type="PaxDb" id="3827-XP_004505889.1"/>
<keyword evidence="5" id="KW-0804">Transcription</keyword>
<evidence type="ECO:0000256" key="6">
    <source>
        <dbReference type="ARBA" id="ARBA00023242"/>
    </source>
</evidence>
<proteinExistence type="predicted"/>
<dbReference type="Gene3D" id="1.10.10.60">
    <property type="entry name" value="Homeodomain-like"/>
    <property type="match status" value="1"/>
</dbReference>
<keyword evidence="10" id="KW-1185">Reference proteome</keyword>
<dbReference type="Pfam" id="PF00249">
    <property type="entry name" value="Myb_DNA-binding"/>
    <property type="match status" value="1"/>
</dbReference>
<evidence type="ECO:0000256" key="5">
    <source>
        <dbReference type="ARBA" id="ARBA00023163"/>
    </source>
</evidence>
<dbReference type="KEGG" id="cam:101507623"/>
<protein>
    <submittedName>
        <fullName evidence="11">Transcription factor MYB48-like</fullName>
    </submittedName>
</protein>
<dbReference type="GO" id="GO:0005634">
    <property type="term" value="C:nucleus"/>
    <property type="evidence" value="ECO:0007669"/>
    <property type="project" value="UniProtKB-SubCell"/>
</dbReference>
<evidence type="ECO:0000256" key="2">
    <source>
        <dbReference type="ARBA" id="ARBA00022737"/>
    </source>
</evidence>
<evidence type="ECO:0000256" key="4">
    <source>
        <dbReference type="ARBA" id="ARBA00023125"/>
    </source>
</evidence>
<dbReference type="Proteomes" id="UP000087171">
    <property type="component" value="Chromosome Ca6"/>
</dbReference>
<dbReference type="InterPro" id="IPR017930">
    <property type="entry name" value="Myb_dom"/>
</dbReference>
<dbReference type="SUPFAM" id="SSF46689">
    <property type="entry name" value="Homeodomain-like"/>
    <property type="match status" value="1"/>
</dbReference>
<evidence type="ECO:0000313" key="11">
    <source>
        <dbReference type="RefSeq" id="XP_012572740.1"/>
    </source>
</evidence>
<dbReference type="STRING" id="3827.A0A1S3EA87"/>
<dbReference type="PROSITE" id="PS50090">
    <property type="entry name" value="MYB_LIKE"/>
    <property type="match status" value="1"/>
</dbReference>
<feature type="region of interest" description="Disordered" evidence="7">
    <location>
        <begin position="34"/>
        <end position="95"/>
    </location>
</feature>
<keyword evidence="3" id="KW-0805">Transcription regulation</keyword>
<dbReference type="PANTHER" id="PTHR45675">
    <property type="entry name" value="MYB TRANSCRIPTION FACTOR-RELATED-RELATED"/>
    <property type="match status" value="1"/>
</dbReference>